<feature type="compositionally biased region" description="Polar residues" evidence="1">
    <location>
        <begin position="108"/>
        <end position="118"/>
    </location>
</feature>
<dbReference type="AlphaFoldDB" id="A0A813I466"/>
<comment type="caution">
    <text evidence="2">The sequence shown here is derived from an EMBL/GenBank/DDBJ whole genome shotgun (WGS) entry which is preliminary data.</text>
</comment>
<protein>
    <submittedName>
        <fullName evidence="2">Uncharacterized protein</fullName>
    </submittedName>
</protein>
<reference evidence="2" key="1">
    <citation type="submission" date="2021-02" db="EMBL/GenBank/DDBJ databases">
        <authorList>
            <person name="Dougan E. K."/>
            <person name="Rhodes N."/>
            <person name="Thang M."/>
            <person name="Chan C."/>
        </authorList>
    </citation>
    <scope>NUCLEOTIDE SEQUENCE</scope>
</reference>
<evidence type="ECO:0000256" key="1">
    <source>
        <dbReference type="SAM" id="MobiDB-lite"/>
    </source>
</evidence>
<evidence type="ECO:0000313" key="2">
    <source>
        <dbReference type="EMBL" id="CAE8645035.1"/>
    </source>
</evidence>
<dbReference type="EMBL" id="CAJNNW010003122">
    <property type="protein sequence ID" value="CAE8645035.1"/>
    <property type="molecule type" value="Genomic_DNA"/>
</dbReference>
<feature type="region of interest" description="Disordered" evidence="1">
    <location>
        <begin position="93"/>
        <end position="118"/>
    </location>
</feature>
<proteinExistence type="predicted"/>
<dbReference type="Proteomes" id="UP000626109">
    <property type="component" value="Unassembled WGS sequence"/>
</dbReference>
<name>A0A813I466_POLGL</name>
<evidence type="ECO:0000313" key="3">
    <source>
        <dbReference type="Proteomes" id="UP000626109"/>
    </source>
</evidence>
<gene>
    <name evidence="2" type="ORF">PGLA2088_LOCUS3565</name>
</gene>
<accession>A0A813I466</accession>
<organism evidence="2 3">
    <name type="scientific">Polarella glacialis</name>
    <name type="common">Dinoflagellate</name>
    <dbReference type="NCBI Taxonomy" id="89957"/>
    <lineage>
        <taxon>Eukaryota</taxon>
        <taxon>Sar</taxon>
        <taxon>Alveolata</taxon>
        <taxon>Dinophyceae</taxon>
        <taxon>Suessiales</taxon>
        <taxon>Suessiaceae</taxon>
        <taxon>Polarella</taxon>
    </lineage>
</organism>
<sequence length="134" mass="14504">MLHNTSLLSSELQELSPKLVTGARLAHGLDCRSSLIFVKCVCVCVDVFCGVTFISMPRPLVTCVIQTAQQRLAHLRHAGHLVTMLVKSTGGETMYKRENSRNGRATGEHQSPAGSSSLVTQNTFVCGNYDLPTA</sequence>